<dbReference type="Proteomes" id="UP001189429">
    <property type="component" value="Unassembled WGS sequence"/>
</dbReference>
<sequence length="687" mass="75101">ESAVWKQLKADKAKRQAAQEAQSVAQPEGGAAGAEKDLKGLKKSQKKAEMIKMKAPRADLVIDEENDVEFLRHPRETIEYMAKIDSTRHGDIASSKDLAIRGCPMGSVELMKGGGGGKSKLNGFSALRKMAIAALRKNANLAPRASDPDFPDGEQPGTVEEQAALATAAIEDKTIAWATAGEKAEEYTSQIAASKDHFVENSSMLPIMGRMCAARALSNAMGRAAEIMQKQAVFESLKEAALAIAQAAIEEVRVVILPEWDIIVDFIAKAMAQDKLGDLALTGWNSLFKLDNNNLSNGSAGASKPVHWETWAAAWIEESFSCYDVAVAADGLAYKVKKMKHFVKNDIKKELKVSAQVDVFMNEKNNMVKEIIEAMGAEHAAELASEAVQSAPTQMILNRVALQTQPALKEKGPRSEKKKDEKAIRDGQKATSLTRRLWSRPCCEIGSRRSKSEESAVTRWTSELMKKVINAAVSEKIARVMLTEGPCPAGCNLALDIKEGETAKDTKKTSVDIIRKNAPNATECRLPCWGKVVDDSVAQHLPRHSVMQLKLASGDGPDLWLDGAQFQNVKRSDFCPAWLFSHVQPSDKDKGADVQEPPKKKGRKSAQGVKYEPHDTHEVHYEPMPIEITVNGEAHILDYTRPYLKDVTGERKDVHGIPCHRRAVGSEEMDIKKKARAPMGASGSAAH</sequence>
<feature type="non-terminal residue" evidence="2">
    <location>
        <position position="1"/>
    </location>
</feature>
<evidence type="ECO:0000256" key="1">
    <source>
        <dbReference type="SAM" id="MobiDB-lite"/>
    </source>
</evidence>
<keyword evidence="3" id="KW-1185">Reference proteome</keyword>
<dbReference type="EMBL" id="CAUYUJ010010001">
    <property type="protein sequence ID" value="CAK0828302.1"/>
    <property type="molecule type" value="Genomic_DNA"/>
</dbReference>
<gene>
    <name evidence="2" type="ORF">PCOR1329_LOCUS27557</name>
</gene>
<feature type="region of interest" description="Disordered" evidence="1">
    <location>
        <begin position="407"/>
        <end position="430"/>
    </location>
</feature>
<feature type="compositionally biased region" description="Basic and acidic residues" evidence="1">
    <location>
        <begin position="408"/>
        <end position="428"/>
    </location>
</feature>
<feature type="compositionally biased region" description="Basic and acidic residues" evidence="1">
    <location>
        <begin position="34"/>
        <end position="46"/>
    </location>
</feature>
<feature type="region of interest" description="Disordered" evidence="1">
    <location>
        <begin position="586"/>
        <end position="620"/>
    </location>
</feature>
<protein>
    <submittedName>
        <fullName evidence="2">Uncharacterized protein</fullName>
    </submittedName>
</protein>
<accession>A0ABN9S8T7</accession>
<reference evidence="2" key="1">
    <citation type="submission" date="2023-10" db="EMBL/GenBank/DDBJ databases">
        <authorList>
            <person name="Chen Y."/>
            <person name="Shah S."/>
            <person name="Dougan E. K."/>
            <person name="Thang M."/>
            <person name="Chan C."/>
        </authorList>
    </citation>
    <scope>NUCLEOTIDE SEQUENCE [LARGE SCALE GENOMIC DNA]</scope>
</reference>
<feature type="region of interest" description="Disordered" evidence="1">
    <location>
        <begin position="666"/>
        <end position="687"/>
    </location>
</feature>
<proteinExistence type="predicted"/>
<evidence type="ECO:0000313" key="3">
    <source>
        <dbReference type="Proteomes" id="UP001189429"/>
    </source>
</evidence>
<name>A0ABN9S8T7_9DINO</name>
<feature type="compositionally biased region" description="Basic and acidic residues" evidence="1">
    <location>
        <begin position="586"/>
        <end position="599"/>
    </location>
</feature>
<feature type="region of interest" description="Disordered" evidence="1">
    <location>
        <begin position="16"/>
        <end position="46"/>
    </location>
</feature>
<feature type="compositionally biased region" description="Basic and acidic residues" evidence="1">
    <location>
        <begin position="611"/>
        <end position="620"/>
    </location>
</feature>
<comment type="caution">
    <text evidence="2">The sequence shown here is derived from an EMBL/GenBank/DDBJ whole genome shotgun (WGS) entry which is preliminary data.</text>
</comment>
<evidence type="ECO:0000313" key="2">
    <source>
        <dbReference type="EMBL" id="CAK0828302.1"/>
    </source>
</evidence>
<organism evidence="2 3">
    <name type="scientific">Prorocentrum cordatum</name>
    <dbReference type="NCBI Taxonomy" id="2364126"/>
    <lineage>
        <taxon>Eukaryota</taxon>
        <taxon>Sar</taxon>
        <taxon>Alveolata</taxon>
        <taxon>Dinophyceae</taxon>
        <taxon>Prorocentrales</taxon>
        <taxon>Prorocentraceae</taxon>
        <taxon>Prorocentrum</taxon>
    </lineage>
</organism>